<accession>D7E8E8</accession>
<evidence type="ECO:0000313" key="2">
    <source>
        <dbReference type="Proteomes" id="UP000000391"/>
    </source>
</evidence>
<sequence>MYRKHNQKLCKLCRSPIERELIGSYMVYYCQNCGFTTYEQKIGSEKTIKAK</sequence>
<proteinExistence type="predicted"/>
<name>D7E8E8_METEZ</name>
<dbReference type="GeneID" id="43316950"/>
<evidence type="ECO:0000313" key="1">
    <source>
        <dbReference type="EMBL" id="ADI73490.1"/>
    </source>
</evidence>
<dbReference type="STRING" id="644295.Metev_0581"/>
<organism evidence="1 2">
    <name type="scientific">Methanohalobium evestigatum (strain ATCC BAA-1072 / DSM 3721 / NBRC 107634 / OCM 161 / Z-7303)</name>
    <dbReference type="NCBI Taxonomy" id="644295"/>
    <lineage>
        <taxon>Archaea</taxon>
        <taxon>Methanobacteriati</taxon>
        <taxon>Methanobacteriota</taxon>
        <taxon>Stenosarchaea group</taxon>
        <taxon>Methanomicrobia</taxon>
        <taxon>Methanosarcinales</taxon>
        <taxon>Methanosarcinaceae</taxon>
        <taxon>Methanohalobium</taxon>
    </lineage>
</organism>
<keyword evidence="2" id="KW-1185">Reference proteome</keyword>
<dbReference type="Proteomes" id="UP000000391">
    <property type="component" value="Chromosome"/>
</dbReference>
<protein>
    <submittedName>
        <fullName evidence="1">Uncharacterized protein</fullName>
    </submittedName>
</protein>
<dbReference type="RefSeq" id="WP_013194058.1">
    <property type="nucleotide sequence ID" value="NC_014253.1"/>
</dbReference>
<reference evidence="1 2" key="1">
    <citation type="submission" date="2010-06" db="EMBL/GenBank/DDBJ databases">
        <title>Complete sequence chromosome of Methanohalobium evestigatum Z-7303.</title>
        <authorList>
            <consortium name="US DOE Joint Genome Institute"/>
            <person name="Lucas S."/>
            <person name="Copeland A."/>
            <person name="Lapidus A."/>
            <person name="Cheng J.-F."/>
            <person name="Bruce D."/>
            <person name="Goodwin L."/>
            <person name="Pitluck S."/>
            <person name="Saunders E."/>
            <person name="Detter J.C."/>
            <person name="Han C."/>
            <person name="Tapia R."/>
            <person name="Land M."/>
            <person name="Hauser L."/>
            <person name="Kyrpides N."/>
            <person name="Mikhailova N."/>
            <person name="Sieprawska-Lupa M."/>
            <person name="Whitman W.B."/>
            <person name="Anderson I."/>
            <person name="Woyke T."/>
        </authorList>
    </citation>
    <scope>NUCLEOTIDE SEQUENCE [LARGE SCALE GENOMIC DNA]</scope>
    <source>
        <strain evidence="2">ATCC BAA-1072 / DSM 3721 / NBRC 107634 / OCM 161 / Z-7303</strain>
    </source>
</reference>
<dbReference type="HOGENOM" id="CLU_3094088_0_0_2"/>
<gene>
    <name evidence="1" type="ordered locus">Metev_0581</name>
</gene>
<dbReference type="AlphaFoldDB" id="D7E8E8"/>
<dbReference type="EMBL" id="CP002069">
    <property type="protein sequence ID" value="ADI73490.1"/>
    <property type="molecule type" value="Genomic_DNA"/>
</dbReference>
<dbReference type="KEGG" id="mev:Metev_0581"/>